<dbReference type="PROSITE" id="PS51160">
    <property type="entry name" value="ACYLPHOSPHATASE_3"/>
    <property type="match status" value="1"/>
</dbReference>
<accession>A0A2H5XFS7</accession>
<reference evidence="9" key="1">
    <citation type="submission" date="2017-09" db="EMBL/GenBank/DDBJ databases">
        <title>Metaegenomics of thermophilic ammonia-oxidizing enrichment culture.</title>
        <authorList>
            <person name="Kato S."/>
            <person name="Suzuki K."/>
        </authorList>
    </citation>
    <scope>NUCLEOTIDE SEQUENCE [LARGE SCALE GENOMIC DNA]</scope>
</reference>
<feature type="active site" evidence="4">
    <location>
        <position position="26"/>
    </location>
</feature>
<evidence type="ECO:0000256" key="5">
    <source>
        <dbReference type="RuleBase" id="RU000553"/>
    </source>
</evidence>
<proteinExistence type="inferred from homology"/>
<evidence type="ECO:0000313" key="8">
    <source>
        <dbReference type="EMBL" id="GBD00035.1"/>
    </source>
</evidence>
<evidence type="ECO:0000256" key="4">
    <source>
        <dbReference type="PROSITE-ProRule" id="PRU00520"/>
    </source>
</evidence>
<protein>
    <recommendedName>
        <fullName evidence="2 4">Acylphosphatase</fullName>
        <ecNumber evidence="2 4">3.6.1.7</ecNumber>
    </recommendedName>
</protein>
<dbReference type="Proteomes" id="UP000236173">
    <property type="component" value="Unassembled WGS sequence"/>
</dbReference>
<name>A0A2H5XFS7_9BACT</name>
<dbReference type="PANTHER" id="PTHR47268">
    <property type="entry name" value="ACYLPHOSPHATASE"/>
    <property type="match status" value="1"/>
</dbReference>
<evidence type="ECO:0000259" key="7">
    <source>
        <dbReference type="PROSITE" id="PS51160"/>
    </source>
</evidence>
<dbReference type="Pfam" id="PF00708">
    <property type="entry name" value="Acylphosphatase"/>
    <property type="match status" value="1"/>
</dbReference>
<comment type="caution">
    <text evidence="8">The sequence shown here is derived from an EMBL/GenBank/DDBJ whole genome shotgun (WGS) entry which is preliminary data.</text>
</comment>
<comment type="catalytic activity">
    <reaction evidence="3 4 5">
        <text>an acyl phosphate + H2O = a carboxylate + phosphate + H(+)</text>
        <dbReference type="Rhea" id="RHEA:14965"/>
        <dbReference type="ChEBI" id="CHEBI:15377"/>
        <dbReference type="ChEBI" id="CHEBI:15378"/>
        <dbReference type="ChEBI" id="CHEBI:29067"/>
        <dbReference type="ChEBI" id="CHEBI:43474"/>
        <dbReference type="ChEBI" id="CHEBI:59918"/>
        <dbReference type="EC" id="3.6.1.7"/>
    </reaction>
</comment>
<evidence type="ECO:0000256" key="6">
    <source>
        <dbReference type="RuleBase" id="RU004168"/>
    </source>
</evidence>
<dbReference type="PANTHER" id="PTHR47268:SF4">
    <property type="entry name" value="ACYLPHOSPHATASE"/>
    <property type="match status" value="1"/>
</dbReference>
<dbReference type="EC" id="3.6.1.7" evidence="2 4"/>
<gene>
    <name evidence="8" type="primary">yccX</name>
    <name evidence="8" type="ORF">HRbin17_02569</name>
</gene>
<evidence type="ECO:0000313" key="9">
    <source>
        <dbReference type="Proteomes" id="UP000236173"/>
    </source>
</evidence>
<evidence type="ECO:0000256" key="3">
    <source>
        <dbReference type="ARBA" id="ARBA00047645"/>
    </source>
</evidence>
<comment type="similarity">
    <text evidence="1 6">Belongs to the acylphosphatase family.</text>
</comment>
<sequence>MAERPQKQTMRLHAFVRGVVQGVGFRYFVVHHAHRIGGITGFVRNLQDGSVEIVAEGDREQLEQLLKVVQRGPSGAVVERVDINWELATGEFTDFRVRW</sequence>
<dbReference type="GO" id="GO:0003998">
    <property type="term" value="F:acylphosphatase activity"/>
    <property type="evidence" value="ECO:0007669"/>
    <property type="project" value="UniProtKB-EC"/>
</dbReference>
<dbReference type="PROSITE" id="PS00151">
    <property type="entry name" value="ACYLPHOSPHATASE_2"/>
    <property type="match status" value="1"/>
</dbReference>
<dbReference type="EMBL" id="BEHT01000048">
    <property type="protein sequence ID" value="GBD00035.1"/>
    <property type="molecule type" value="Genomic_DNA"/>
</dbReference>
<dbReference type="Gene3D" id="3.30.70.100">
    <property type="match status" value="1"/>
</dbReference>
<dbReference type="InterPro" id="IPR036046">
    <property type="entry name" value="Acylphosphatase-like_dom_sf"/>
</dbReference>
<dbReference type="PROSITE" id="PS00150">
    <property type="entry name" value="ACYLPHOSPHATASE_1"/>
    <property type="match status" value="1"/>
</dbReference>
<dbReference type="InterPro" id="IPR017968">
    <property type="entry name" value="Acylphosphatase_CS"/>
</dbReference>
<dbReference type="AlphaFoldDB" id="A0A2H5XFS7"/>
<evidence type="ECO:0000256" key="2">
    <source>
        <dbReference type="ARBA" id="ARBA00012150"/>
    </source>
</evidence>
<evidence type="ECO:0000256" key="1">
    <source>
        <dbReference type="ARBA" id="ARBA00005614"/>
    </source>
</evidence>
<feature type="active site" evidence="4">
    <location>
        <position position="45"/>
    </location>
</feature>
<organism evidence="8 9">
    <name type="scientific">Candidatus Fervidibacter japonicus</name>
    <dbReference type="NCBI Taxonomy" id="2035412"/>
    <lineage>
        <taxon>Bacteria</taxon>
        <taxon>Candidatus Fervidibacterota</taxon>
        <taxon>Candidatus Fervidibacter</taxon>
    </lineage>
</organism>
<dbReference type="SUPFAM" id="SSF54975">
    <property type="entry name" value="Acylphosphatase/BLUF domain-like"/>
    <property type="match status" value="1"/>
</dbReference>
<dbReference type="InterPro" id="IPR001792">
    <property type="entry name" value="Acylphosphatase-like_dom"/>
</dbReference>
<keyword evidence="4 5" id="KW-0378">Hydrolase</keyword>
<feature type="domain" description="Acylphosphatase-like" evidence="7">
    <location>
        <begin position="11"/>
        <end position="99"/>
    </location>
</feature>
<dbReference type="InterPro" id="IPR020456">
    <property type="entry name" value="Acylphosphatase"/>
</dbReference>